<dbReference type="PANTHER" id="PTHR34406:SF1">
    <property type="entry name" value="PROTEIN YCEI"/>
    <property type="match status" value="1"/>
</dbReference>
<evidence type="ECO:0000259" key="2">
    <source>
        <dbReference type="SMART" id="SM00867"/>
    </source>
</evidence>
<accession>A0A919M7D3</accession>
<dbReference type="SMART" id="SM00867">
    <property type="entry name" value="YceI"/>
    <property type="match status" value="1"/>
</dbReference>
<dbReference type="AlphaFoldDB" id="A0A919M7D3"/>
<evidence type="ECO:0000256" key="1">
    <source>
        <dbReference type="ARBA" id="ARBA00008812"/>
    </source>
</evidence>
<dbReference type="InterPro" id="IPR036761">
    <property type="entry name" value="TTHA0802/YceI-like_sf"/>
</dbReference>
<keyword evidence="4" id="KW-1185">Reference proteome</keyword>
<feature type="domain" description="Lipid/polyisoprenoid-binding YceI-like" evidence="2">
    <location>
        <begin position="65"/>
        <end position="232"/>
    </location>
</feature>
<dbReference type="SUPFAM" id="SSF101874">
    <property type="entry name" value="YceI-like"/>
    <property type="match status" value="1"/>
</dbReference>
<dbReference type="PANTHER" id="PTHR34406">
    <property type="entry name" value="PROTEIN YCEI"/>
    <property type="match status" value="1"/>
</dbReference>
<dbReference type="Proteomes" id="UP000619479">
    <property type="component" value="Unassembled WGS sequence"/>
</dbReference>
<evidence type="ECO:0000313" key="3">
    <source>
        <dbReference type="EMBL" id="GID67208.1"/>
    </source>
</evidence>
<organism evidence="3 4">
    <name type="scientific">Actinoplanes cyaneus</name>
    <dbReference type="NCBI Taxonomy" id="52696"/>
    <lineage>
        <taxon>Bacteria</taxon>
        <taxon>Bacillati</taxon>
        <taxon>Actinomycetota</taxon>
        <taxon>Actinomycetes</taxon>
        <taxon>Micromonosporales</taxon>
        <taxon>Micromonosporaceae</taxon>
        <taxon>Actinoplanes</taxon>
    </lineage>
</organism>
<sequence length="234" mass="24197">MTAPTVLPRRTRTRRRLWWTLGIAVVLLLGLLGTAMAVVALQPAAAPLTLPPAGSVAPAGPMPAQWRIASGSAAGFRVEQTFLGATSEVTGRTEGVTGAMTMTGNRIDSVEATIDLLGLTTDGKQPAPQFATSLETGRFPHATVRLAEPVSLDDAFASGATTEFSAIGELTLHGVTHRAPAALTARRDATGIAVTGSLPVHFADWSIAEPEGYGALGSLADHGTAEFRLILHAG</sequence>
<comment type="similarity">
    <text evidence="1">Belongs to the UPF0312 family.</text>
</comment>
<dbReference type="RefSeq" id="WP_203744690.1">
    <property type="nucleotide sequence ID" value="NZ_BAAAUC010000004.1"/>
</dbReference>
<reference evidence="3" key="1">
    <citation type="submission" date="2021-01" db="EMBL/GenBank/DDBJ databases">
        <title>Whole genome shotgun sequence of Actinoplanes cyaneus NBRC 14990.</title>
        <authorList>
            <person name="Komaki H."/>
            <person name="Tamura T."/>
        </authorList>
    </citation>
    <scope>NUCLEOTIDE SEQUENCE</scope>
    <source>
        <strain evidence="3">NBRC 14990</strain>
    </source>
</reference>
<evidence type="ECO:0000313" key="4">
    <source>
        <dbReference type="Proteomes" id="UP000619479"/>
    </source>
</evidence>
<comment type="caution">
    <text evidence="3">The sequence shown here is derived from an EMBL/GenBank/DDBJ whole genome shotgun (WGS) entry which is preliminary data.</text>
</comment>
<name>A0A919M7D3_9ACTN</name>
<dbReference type="InterPro" id="IPR007372">
    <property type="entry name" value="Lipid/polyisoprenoid-bd_YceI"/>
</dbReference>
<protein>
    <recommendedName>
        <fullName evidence="2">Lipid/polyisoprenoid-binding YceI-like domain-containing protein</fullName>
    </recommendedName>
</protein>
<dbReference type="Pfam" id="PF04264">
    <property type="entry name" value="YceI"/>
    <property type="match status" value="1"/>
</dbReference>
<dbReference type="Gene3D" id="2.40.128.110">
    <property type="entry name" value="Lipid/polyisoprenoid-binding, YceI-like"/>
    <property type="match status" value="1"/>
</dbReference>
<proteinExistence type="inferred from homology"/>
<gene>
    <name evidence="3" type="ORF">Acy02nite_50890</name>
</gene>
<dbReference type="EMBL" id="BOMH01000038">
    <property type="protein sequence ID" value="GID67208.1"/>
    <property type="molecule type" value="Genomic_DNA"/>
</dbReference>